<dbReference type="GO" id="GO:0003676">
    <property type="term" value="F:nucleic acid binding"/>
    <property type="evidence" value="ECO:0007669"/>
    <property type="project" value="InterPro"/>
</dbReference>
<dbReference type="CDD" id="cd00303">
    <property type="entry name" value="retropepsin_like"/>
    <property type="match status" value="1"/>
</dbReference>
<evidence type="ECO:0000256" key="1">
    <source>
        <dbReference type="SAM" id="MobiDB-lite"/>
    </source>
</evidence>
<sequence>MELDEHVPVYVLEPEHSKYHAPSDDDILVEDQPYVDDASLTTESLRYIVDSDSMGEDDDKDLEEDPSEEHEPEDDDEDPKEDPNEEHEHDDKDIKEEEPFKGFDETELFEEDKTAVTPPPPRHRGARISVRPQTPMTASTQALIDAFTAGSPLFPLPPTSSAYDQAPLESSATAARAPRGQYDFVDTIKAGQGLIRSPGHDAHNIGRAADRAKDVGYVRALRASEHSMMTSIEEVNLRVSYQAQVRRKEKRQNDNKRKANNSSRNNQQPHKKKNVARAYIVGPGEKKAYTGNLPLCTKCNYHHTGQCAPKCGNCKRHIKKNCLKLKNRKNGNGNGIAQRRAYALGGRDASPDSNVITGTFLLNNRYATILFDTIVDRSFVSTTFIALIDITPTTLENHYNVELADGKIIGVNTIIRGIPLKFMNHPFNIDLMPVPLGSFYVIIGIDWLMIMDWLRKYQGVIIGDEKIEVKDKSEGKRLKDVPIVRDFHEIFPKDLPVMTMGLNLPKKILEAQTKALNPENLSAEDVRGMLRKDLPKEKLELRADETLCLNNRSWVLCFGDLRTLIMHESYKSKYSIHPSSITSNRDGRFTSLFWQALHKALGTRLGMSTSYHPETNDQSERMIQTLEDVLRACVVDFEKS</sequence>
<dbReference type="PANTHER" id="PTHR15503:SF45">
    <property type="entry name" value="RNA-DIRECTED DNA POLYMERASE HOMOLOG"/>
    <property type="match status" value="1"/>
</dbReference>
<dbReference type="SUPFAM" id="SSF53098">
    <property type="entry name" value="Ribonuclease H-like"/>
    <property type="match status" value="1"/>
</dbReference>
<gene>
    <name evidence="2" type="ORF">Tci_011460</name>
</gene>
<feature type="region of interest" description="Disordered" evidence="1">
    <location>
        <begin position="31"/>
        <end position="127"/>
    </location>
</feature>
<evidence type="ECO:0000313" key="2">
    <source>
        <dbReference type="EMBL" id="GEU39482.1"/>
    </source>
</evidence>
<feature type="compositionally biased region" description="Basic and acidic residues" evidence="1">
    <location>
        <begin position="86"/>
        <end position="104"/>
    </location>
</feature>
<accession>A0A6L2JS58</accession>
<dbReference type="InterPro" id="IPR021109">
    <property type="entry name" value="Peptidase_aspartic_dom_sf"/>
</dbReference>
<dbReference type="InterPro" id="IPR036397">
    <property type="entry name" value="RNaseH_sf"/>
</dbReference>
<dbReference type="Gene3D" id="3.30.420.10">
    <property type="entry name" value="Ribonuclease H-like superfamily/Ribonuclease H"/>
    <property type="match status" value="1"/>
</dbReference>
<dbReference type="InterPro" id="IPR032567">
    <property type="entry name" value="RTL1-rel"/>
</dbReference>
<reference evidence="2" key="1">
    <citation type="journal article" date="2019" name="Sci. Rep.">
        <title>Draft genome of Tanacetum cinerariifolium, the natural source of mosquito coil.</title>
        <authorList>
            <person name="Yamashiro T."/>
            <person name="Shiraishi A."/>
            <person name="Satake H."/>
            <person name="Nakayama K."/>
        </authorList>
    </citation>
    <scope>NUCLEOTIDE SEQUENCE</scope>
</reference>
<feature type="compositionally biased region" description="Acidic residues" evidence="1">
    <location>
        <begin position="53"/>
        <end position="85"/>
    </location>
</feature>
<dbReference type="AlphaFoldDB" id="A0A6L2JS58"/>
<dbReference type="Gene3D" id="2.40.70.10">
    <property type="entry name" value="Acid Proteases"/>
    <property type="match status" value="1"/>
</dbReference>
<organism evidence="2">
    <name type="scientific">Tanacetum cinerariifolium</name>
    <name type="common">Dalmatian daisy</name>
    <name type="synonym">Chrysanthemum cinerariifolium</name>
    <dbReference type="NCBI Taxonomy" id="118510"/>
    <lineage>
        <taxon>Eukaryota</taxon>
        <taxon>Viridiplantae</taxon>
        <taxon>Streptophyta</taxon>
        <taxon>Embryophyta</taxon>
        <taxon>Tracheophyta</taxon>
        <taxon>Spermatophyta</taxon>
        <taxon>Magnoliopsida</taxon>
        <taxon>eudicotyledons</taxon>
        <taxon>Gunneridae</taxon>
        <taxon>Pentapetalae</taxon>
        <taxon>asterids</taxon>
        <taxon>campanulids</taxon>
        <taxon>Asterales</taxon>
        <taxon>Asteraceae</taxon>
        <taxon>Asteroideae</taxon>
        <taxon>Anthemideae</taxon>
        <taxon>Anthemidinae</taxon>
        <taxon>Tanacetum</taxon>
    </lineage>
</organism>
<protein>
    <recommendedName>
        <fullName evidence="3">Reverse transcriptase domain-containing protein</fullName>
    </recommendedName>
</protein>
<dbReference type="Pfam" id="PF08284">
    <property type="entry name" value="RVP_2"/>
    <property type="match status" value="1"/>
</dbReference>
<name>A0A6L2JS58_TANCI</name>
<dbReference type="PANTHER" id="PTHR15503">
    <property type="entry name" value="LDOC1 RELATED"/>
    <property type="match status" value="1"/>
</dbReference>
<dbReference type="EMBL" id="BKCJ010001179">
    <property type="protein sequence ID" value="GEU39482.1"/>
    <property type="molecule type" value="Genomic_DNA"/>
</dbReference>
<proteinExistence type="predicted"/>
<dbReference type="InterPro" id="IPR012337">
    <property type="entry name" value="RNaseH-like_sf"/>
</dbReference>
<evidence type="ECO:0008006" key="3">
    <source>
        <dbReference type="Google" id="ProtNLM"/>
    </source>
</evidence>
<feature type="region of interest" description="Disordered" evidence="1">
    <location>
        <begin position="243"/>
        <end position="275"/>
    </location>
</feature>
<comment type="caution">
    <text evidence="2">The sequence shown here is derived from an EMBL/GenBank/DDBJ whole genome shotgun (WGS) entry which is preliminary data.</text>
</comment>